<reference evidence="1 2" key="1">
    <citation type="journal article" date="2012" name="Nucleic Acids Res.">
        <title>Sequencing of the smallest Apicomplexan genome from the human pathogen Babesia microti.</title>
        <authorList>
            <person name="Cornillot E."/>
            <person name="Hadj-Kaddour K."/>
            <person name="Dassouli A."/>
            <person name="Noel B."/>
            <person name="Ranwez V."/>
            <person name="Vacherie B."/>
            <person name="Augagneur Y."/>
            <person name="Bres V."/>
            <person name="Duclos A."/>
            <person name="Randazzo S."/>
            <person name="Carcy B."/>
            <person name="Debierre-Grockiego F."/>
            <person name="Delbecq S."/>
            <person name="Moubri-Menage K."/>
            <person name="Shams-Eldin H."/>
            <person name="Usmani-Brown S."/>
            <person name="Bringaud F."/>
            <person name="Wincker P."/>
            <person name="Vivares C.P."/>
            <person name="Schwarz R.T."/>
            <person name="Schetters T.P."/>
            <person name="Krause P.J."/>
            <person name="Gorenflot A."/>
            <person name="Berry V."/>
            <person name="Barbe V."/>
            <person name="Ben Mamoun C."/>
        </authorList>
    </citation>
    <scope>NUCLEOTIDE SEQUENCE [LARGE SCALE GENOMIC DNA]</scope>
    <source>
        <strain evidence="1 2">RI</strain>
    </source>
</reference>
<dbReference type="InterPro" id="IPR003425">
    <property type="entry name" value="CCB3/YggT"/>
</dbReference>
<organism evidence="1 2">
    <name type="scientific">Babesia microti (strain RI)</name>
    <dbReference type="NCBI Taxonomy" id="1133968"/>
    <lineage>
        <taxon>Eukaryota</taxon>
        <taxon>Sar</taxon>
        <taxon>Alveolata</taxon>
        <taxon>Apicomplexa</taxon>
        <taxon>Aconoidasida</taxon>
        <taxon>Piroplasmida</taxon>
        <taxon>Babesiidae</taxon>
        <taxon>Babesia</taxon>
    </lineage>
</organism>
<dbReference type="GO" id="GO:0016020">
    <property type="term" value="C:membrane"/>
    <property type="evidence" value="ECO:0007669"/>
    <property type="project" value="InterPro"/>
</dbReference>
<dbReference type="GeneID" id="24425796"/>
<name>A0A1N6LXI9_BABMR</name>
<gene>
    <name evidence="1" type="ORF">BmR1_04g05755</name>
</gene>
<dbReference type="OrthoDB" id="365686at2759"/>
<evidence type="ECO:0000313" key="1">
    <source>
        <dbReference type="EMBL" id="SIO73581.1"/>
    </source>
</evidence>
<accession>A0A1N6LXI9</accession>
<protein>
    <recommendedName>
        <fullName evidence="3">YggT family protein</fullName>
    </recommendedName>
</protein>
<dbReference type="EMBL" id="LN871599">
    <property type="protein sequence ID" value="SIO73581.1"/>
    <property type="molecule type" value="Genomic_DNA"/>
</dbReference>
<dbReference type="Proteomes" id="UP000002899">
    <property type="component" value="Chromosome IV"/>
</dbReference>
<dbReference type="VEuPathDB" id="PiroplasmaDB:BmR1_04g05755"/>
<dbReference type="AlphaFoldDB" id="A0A1N6LXI9"/>
<dbReference type="KEGG" id="bmic:BmR1_04g05755"/>
<dbReference type="Pfam" id="PF02325">
    <property type="entry name" value="CCB3_YggT"/>
    <property type="match status" value="1"/>
</dbReference>
<keyword evidence="2" id="KW-1185">Reference proteome</keyword>
<dbReference type="RefSeq" id="XP_021337667.1">
    <property type="nucleotide sequence ID" value="XM_021482429.1"/>
</dbReference>
<reference evidence="1 2" key="2">
    <citation type="journal article" date="2013" name="PLoS ONE">
        <title>Whole genome mapping and re-organization of the nuclear and mitochondrial genomes of Babesia microti isolates.</title>
        <authorList>
            <person name="Cornillot E."/>
            <person name="Dassouli A."/>
            <person name="Garg A."/>
            <person name="Pachikara N."/>
            <person name="Randazzo S."/>
            <person name="Depoix D."/>
            <person name="Carcy B."/>
            <person name="Delbecq S."/>
            <person name="Frutos R."/>
            <person name="Silva J.C."/>
            <person name="Sutton R."/>
            <person name="Krause P.J."/>
            <person name="Mamoun C.B."/>
        </authorList>
    </citation>
    <scope>NUCLEOTIDE SEQUENCE [LARGE SCALE GENOMIC DNA]</scope>
    <source>
        <strain evidence="1 2">RI</strain>
    </source>
</reference>
<proteinExistence type="predicted"/>
<sequence length="70" mass="8329">MLYLRYILEWLPQVNPYLPPFCTIFTATNNFIGFFQKICPPIMGFDFSGFAVWVFLENIEFILLHILSNY</sequence>
<evidence type="ECO:0008006" key="3">
    <source>
        <dbReference type="Google" id="ProtNLM"/>
    </source>
</evidence>
<reference evidence="1 2" key="3">
    <citation type="journal article" date="2016" name="Sci. Rep.">
        <title>Genome-wide diversity and gene expression profiling of Babesia microti isolates identify polymorphic genes that mediate host-pathogen interactions.</title>
        <authorList>
            <person name="Silva J.C."/>
            <person name="Cornillot E."/>
            <person name="McCracken C."/>
            <person name="Usmani-Brown S."/>
            <person name="Dwivedi A."/>
            <person name="Ifeonu O.O."/>
            <person name="Crabtree J."/>
            <person name="Gotia H.T."/>
            <person name="Virji A.Z."/>
            <person name="Reynes C."/>
            <person name="Colinge J."/>
            <person name="Kumar V."/>
            <person name="Lawres L."/>
            <person name="Pazzi J.E."/>
            <person name="Pablo J.V."/>
            <person name="Hung C."/>
            <person name="Brancato J."/>
            <person name="Kumari P."/>
            <person name="Orvis J."/>
            <person name="Tretina K."/>
            <person name="Chibucos M."/>
            <person name="Ott S."/>
            <person name="Sadzewicz L."/>
            <person name="Sengamalay N."/>
            <person name="Shetty A.C."/>
            <person name="Su Q."/>
            <person name="Tallon L."/>
            <person name="Fraser C.M."/>
            <person name="Frutos R."/>
            <person name="Molina D.M."/>
            <person name="Krause P.J."/>
            <person name="Ben Mamoun C."/>
        </authorList>
    </citation>
    <scope>NUCLEOTIDE SEQUENCE [LARGE SCALE GENOMIC DNA]</scope>
    <source>
        <strain evidence="1 2">RI</strain>
    </source>
</reference>
<evidence type="ECO:0000313" key="2">
    <source>
        <dbReference type="Proteomes" id="UP000002899"/>
    </source>
</evidence>